<feature type="transmembrane region" description="Helical" evidence="7">
    <location>
        <begin position="361"/>
        <end position="382"/>
    </location>
</feature>
<evidence type="ECO:0000313" key="8">
    <source>
        <dbReference type="EMBL" id="AIE85623.1"/>
    </source>
</evidence>
<feature type="transmembrane region" description="Helical" evidence="7">
    <location>
        <begin position="299"/>
        <end position="321"/>
    </location>
</feature>
<dbReference type="GO" id="GO:0005345">
    <property type="term" value="F:purine nucleobase transmembrane transporter activity"/>
    <property type="evidence" value="ECO:0007669"/>
    <property type="project" value="TreeGrafter"/>
</dbReference>
<dbReference type="AlphaFoldDB" id="A0A068NQ06"/>
<name>A0A068NQ06_FIMGI</name>
<evidence type="ECO:0000256" key="4">
    <source>
        <dbReference type="ARBA" id="ARBA00022692"/>
    </source>
</evidence>
<dbReference type="eggNOG" id="COG2252">
    <property type="taxonomic scope" value="Bacteria"/>
</dbReference>
<dbReference type="PANTHER" id="PTHR43337">
    <property type="entry name" value="XANTHINE/URACIL PERMEASE C887.17-RELATED"/>
    <property type="match status" value="1"/>
</dbReference>
<evidence type="ECO:0000256" key="6">
    <source>
        <dbReference type="ARBA" id="ARBA00023136"/>
    </source>
</evidence>
<keyword evidence="3" id="KW-0813">Transport</keyword>
<dbReference type="InterPro" id="IPR006043">
    <property type="entry name" value="NCS2"/>
</dbReference>
<evidence type="ECO:0000313" key="9">
    <source>
        <dbReference type="Proteomes" id="UP000027982"/>
    </source>
</evidence>
<dbReference type="EMBL" id="CP007139">
    <property type="protein sequence ID" value="AIE85623.1"/>
    <property type="molecule type" value="Genomic_DNA"/>
</dbReference>
<dbReference type="Pfam" id="PF00860">
    <property type="entry name" value="Xan_ur_permease"/>
    <property type="match status" value="1"/>
</dbReference>
<feature type="transmembrane region" description="Helical" evidence="7">
    <location>
        <begin position="20"/>
        <end position="45"/>
    </location>
</feature>
<keyword evidence="4 7" id="KW-0812">Transmembrane</keyword>
<dbReference type="KEGG" id="fgi:OP10G_2255"/>
<comment type="similarity">
    <text evidence="2">Belongs to the nucleobase:cation symporter-2 (NCS2) (TC 2.A.40) family. Azg-like subfamily.</text>
</comment>
<organism evidence="8 9">
    <name type="scientific">Fimbriimonas ginsengisoli Gsoil 348</name>
    <dbReference type="NCBI Taxonomy" id="661478"/>
    <lineage>
        <taxon>Bacteria</taxon>
        <taxon>Bacillati</taxon>
        <taxon>Armatimonadota</taxon>
        <taxon>Fimbriimonadia</taxon>
        <taxon>Fimbriimonadales</taxon>
        <taxon>Fimbriimonadaceae</taxon>
        <taxon>Fimbriimonas</taxon>
    </lineage>
</organism>
<dbReference type="InterPro" id="IPR045018">
    <property type="entry name" value="Azg-like"/>
</dbReference>
<gene>
    <name evidence="8" type="ORF">OP10G_2255</name>
</gene>
<proteinExistence type="inferred from homology"/>
<feature type="transmembrane region" description="Helical" evidence="7">
    <location>
        <begin position="429"/>
        <end position="447"/>
    </location>
</feature>
<sequence length="451" mass="47267">MLERLFRLREHDTSVRTEVLGGVTTFAAMAYIIVVNPAILSFAGIPTGPGTIATILTAVFGCFLMAFYANRPYAVAPYMGENAFIAFGLAALRISWQQRLGAVFISGLVFLLLSLFGGREWLAKAISMSLRRAMAVGIGLFLAFIGLYDTGIVTGGGAGMPPAALTLPNGTLRAPDVPVKIGDFGDPKVLLAIAGFVVMAALVQRRVRGAILIGIVATAAVGALLHLGEGPKGIVAMPFQGDYTLGPLFMKMDLAGILKLSLLPVILTLLVMAFFDTTGTLVGLGAATGDEMADPRKPMVVDAVTCMFAAVVGTSTSGVFIESATGIREGARTGLATLVTGILFLISLFFLPLITPVQALGFAYGPALILVGLLMLPAARAIEFDDLTESVPAFATIAMMVFTYNIANGLTAGLILWPLMKLLAGRSREITAGSVVLAVLCLAYYGLGLRH</sequence>
<keyword evidence="9" id="KW-1185">Reference proteome</keyword>
<feature type="transmembrane region" description="Helical" evidence="7">
    <location>
        <begin position="75"/>
        <end position="94"/>
    </location>
</feature>
<evidence type="ECO:0000256" key="2">
    <source>
        <dbReference type="ARBA" id="ARBA00005697"/>
    </source>
</evidence>
<reference evidence="8 9" key="1">
    <citation type="journal article" date="2014" name="PLoS ONE">
        <title>The first complete genome sequence of the class fimbriimonadia in the phylum armatimonadetes.</title>
        <authorList>
            <person name="Hu Z.Y."/>
            <person name="Wang Y.Z."/>
            <person name="Im W.T."/>
            <person name="Wang S.Y."/>
            <person name="Zhao G.P."/>
            <person name="Zheng H.J."/>
            <person name="Quan Z.X."/>
        </authorList>
    </citation>
    <scope>NUCLEOTIDE SEQUENCE [LARGE SCALE GENOMIC DNA]</scope>
    <source>
        <strain evidence="8">Gsoil 348</strain>
    </source>
</reference>
<feature type="transmembrane region" description="Helical" evidence="7">
    <location>
        <begin position="333"/>
        <end position="354"/>
    </location>
</feature>
<dbReference type="Proteomes" id="UP000027982">
    <property type="component" value="Chromosome"/>
</dbReference>
<keyword evidence="6 7" id="KW-0472">Membrane</keyword>
<feature type="transmembrane region" description="Helical" evidence="7">
    <location>
        <begin position="187"/>
        <end position="203"/>
    </location>
</feature>
<dbReference type="PANTHER" id="PTHR43337:SF1">
    <property type="entry name" value="XANTHINE_URACIL PERMEASE C887.17-RELATED"/>
    <property type="match status" value="1"/>
</dbReference>
<protein>
    <submittedName>
        <fullName evidence="8">Xanthine/uracil/vitamin C permease</fullName>
    </submittedName>
</protein>
<evidence type="ECO:0000256" key="3">
    <source>
        <dbReference type="ARBA" id="ARBA00022448"/>
    </source>
</evidence>
<dbReference type="RefSeq" id="WP_038473003.1">
    <property type="nucleotide sequence ID" value="NZ_CP007139.1"/>
</dbReference>
<dbReference type="OrthoDB" id="9808458at2"/>
<accession>A0A068NQ06</accession>
<evidence type="ECO:0000256" key="5">
    <source>
        <dbReference type="ARBA" id="ARBA00022989"/>
    </source>
</evidence>
<feature type="transmembrane region" description="Helical" evidence="7">
    <location>
        <begin position="394"/>
        <end position="417"/>
    </location>
</feature>
<feature type="transmembrane region" description="Helical" evidence="7">
    <location>
        <begin position="130"/>
        <end position="148"/>
    </location>
</feature>
<dbReference type="STRING" id="661478.OP10G_2255"/>
<dbReference type="HOGENOM" id="CLU_024508_0_1_0"/>
<evidence type="ECO:0000256" key="7">
    <source>
        <dbReference type="SAM" id="Phobius"/>
    </source>
</evidence>
<evidence type="ECO:0000256" key="1">
    <source>
        <dbReference type="ARBA" id="ARBA00004127"/>
    </source>
</evidence>
<dbReference type="GO" id="GO:0012505">
    <property type="term" value="C:endomembrane system"/>
    <property type="evidence" value="ECO:0007669"/>
    <property type="project" value="UniProtKB-SubCell"/>
</dbReference>
<feature type="transmembrane region" description="Helical" evidence="7">
    <location>
        <begin position="100"/>
        <end position="118"/>
    </location>
</feature>
<feature type="transmembrane region" description="Helical" evidence="7">
    <location>
        <begin position="262"/>
        <end position="287"/>
    </location>
</feature>
<feature type="transmembrane region" description="Helical" evidence="7">
    <location>
        <begin position="210"/>
        <end position="228"/>
    </location>
</feature>
<keyword evidence="5 7" id="KW-1133">Transmembrane helix</keyword>
<comment type="subcellular location">
    <subcellularLocation>
        <location evidence="1">Endomembrane system</location>
        <topology evidence="1">Multi-pass membrane protein</topology>
    </subcellularLocation>
</comment>
<feature type="transmembrane region" description="Helical" evidence="7">
    <location>
        <begin position="51"/>
        <end position="68"/>
    </location>
</feature>
<dbReference type="GO" id="GO:0005886">
    <property type="term" value="C:plasma membrane"/>
    <property type="evidence" value="ECO:0007669"/>
    <property type="project" value="TreeGrafter"/>
</dbReference>